<name>A0A914VG56_9BILA</name>
<dbReference type="AlphaFoldDB" id="A0A914VG56"/>
<sequence length="93" mass="10322">MMALCETTAVIVSWRDTCTARREIATEAPLSTFVAPVPLLLLQQCSASNHRLSFSLRFYVYCSRVGGFVGNTVRSGAVHGQRQFQPNSGRTWL</sequence>
<evidence type="ECO:0000313" key="2">
    <source>
        <dbReference type="WBParaSite" id="PSAMB.scaffold18505size930.g37596.t1"/>
    </source>
</evidence>
<evidence type="ECO:0000313" key="1">
    <source>
        <dbReference type="Proteomes" id="UP000887566"/>
    </source>
</evidence>
<proteinExistence type="predicted"/>
<reference evidence="2" key="1">
    <citation type="submission" date="2022-11" db="UniProtKB">
        <authorList>
            <consortium name="WormBaseParasite"/>
        </authorList>
    </citation>
    <scope>IDENTIFICATION</scope>
</reference>
<dbReference type="WBParaSite" id="PSAMB.scaffold18505size930.g37596.t1">
    <property type="protein sequence ID" value="PSAMB.scaffold18505size930.g37596.t1"/>
    <property type="gene ID" value="PSAMB.scaffold18505size930.g37596"/>
</dbReference>
<keyword evidence="1" id="KW-1185">Reference proteome</keyword>
<accession>A0A914VG56</accession>
<protein>
    <submittedName>
        <fullName evidence="2">Secreted protein</fullName>
    </submittedName>
</protein>
<dbReference type="Proteomes" id="UP000887566">
    <property type="component" value="Unplaced"/>
</dbReference>
<organism evidence="1 2">
    <name type="scientific">Plectus sambesii</name>
    <dbReference type="NCBI Taxonomy" id="2011161"/>
    <lineage>
        <taxon>Eukaryota</taxon>
        <taxon>Metazoa</taxon>
        <taxon>Ecdysozoa</taxon>
        <taxon>Nematoda</taxon>
        <taxon>Chromadorea</taxon>
        <taxon>Plectida</taxon>
        <taxon>Plectina</taxon>
        <taxon>Plectoidea</taxon>
        <taxon>Plectidae</taxon>
        <taxon>Plectus</taxon>
    </lineage>
</organism>